<dbReference type="PANTHER" id="PTHR20889:SF5">
    <property type="entry name" value="OS02G0226200 PROTEIN"/>
    <property type="match status" value="1"/>
</dbReference>
<keyword evidence="2" id="KW-0479">Metal-binding</keyword>
<dbReference type="InterPro" id="IPR016965">
    <property type="entry name" value="Pase_PHOSPHO-typ"/>
</dbReference>
<dbReference type="AlphaFoldDB" id="A0A5J9TCU9"/>
<keyword evidence="7" id="KW-1185">Reference proteome</keyword>
<dbReference type="Gramene" id="TVU09159">
    <property type="protein sequence ID" value="TVU09159"/>
    <property type="gene ID" value="EJB05_42604"/>
</dbReference>
<dbReference type="NCBIfam" id="TIGR01489">
    <property type="entry name" value="DKMTPPase-SF"/>
    <property type="match status" value="1"/>
</dbReference>
<dbReference type="InterPro" id="IPR036412">
    <property type="entry name" value="HAD-like_sf"/>
</dbReference>
<reference evidence="6 7" key="1">
    <citation type="journal article" date="2019" name="Sci. Rep.">
        <title>A high-quality genome of Eragrostis curvula grass provides insights into Poaceae evolution and supports new strategies to enhance forage quality.</title>
        <authorList>
            <person name="Carballo J."/>
            <person name="Santos B.A.C.M."/>
            <person name="Zappacosta D."/>
            <person name="Garbus I."/>
            <person name="Selva J.P."/>
            <person name="Gallo C.A."/>
            <person name="Diaz A."/>
            <person name="Albertini E."/>
            <person name="Caccamo M."/>
            <person name="Echenique V."/>
        </authorList>
    </citation>
    <scope>NUCLEOTIDE SEQUENCE [LARGE SCALE GENOMIC DNA]</scope>
    <source>
        <strain evidence="7">cv. Victoria</strain>
        <tissue evidence="6">Leaf</tissue>
    </source>
</reference>
<evidence type="ECO:0000313" key="7">
    <source>
        <dbReference type="Proteomes" id="UP000324897"/>
    </source>
</evidence>
<evidence type="ECO:0000256" key="4">
    <source>
        <dbReference type="ARBA" id="ARBA00022842"/>
    </source>
</evidence>
<dbReference type="InterPro" id="IPR006384">
    <property type="entry name" value="HAD_hydro_PyrdxlP_Pase-like"/>
</dbReference>
<dbReference type="PANTHER" id="PTHR20889">
    <property type="entry name" value="PHOSPHATASE, ORPHAN 1, 2"/>
    <property type="match status" value="1"/>
</dbReference>
<dbReference type="EMBL" id="RWGY01000039">
    <property type="protein sequence ID" value="TVU09159.1"/>
    <property type="molecule type" value="Genomic_DNA"/>
</dbReference>
<name>A0A5J9TCU9_9POAL</name>
<evidence type="ECO:0000256" key="3">
    <source>
        <dbReference type="ARBA" id="ARBA00022801"/>
    </source>
</evidence>
<evidence type="ECO:0000313" key="6">
    <source>
        <dbReference type="EMBL" id="TVU09159.1"/>
    </source>
</evidence>
<dbReference type="Proteomes" id="UP000324897">
    <property type="component" value="Chromosome 3"/>
</dbReference>
<feature type="region of interest" description="Disordered" evidence="5">
    <location>
        <begin position="1"/>
        <end position="20"/>
    </location>
</feature>
<dbReference type="NCBIfam" id="TIGR01488">
    <property type="entry name" value="HAD-SF-IB"/>
    <property type="match status" value="1"/>
</dbReference>
<dbReference type="Gene3D" id="3.40.50.1000">
    <property type="entry name" value="HAD superfamily/HAD-like"/>
    <property type="match status" value="1"/>
</dbReference>
<feature type="compositionally biased region" description="Polar residues" evidence="5">
    <location>
        <begin position="1"/>
        <end position="16"/>
    </location>
</feature>
<protein>
    <submittedName>
        <fullName evidence="6">Uncharacterized protein</fullName>
    </submittedName>
</protein>
<dbReference type="InterPro" id="IPR023214">
    <property type="entry name" value="HAD_sf"/>
</dbReference>
<dbReference type="GO" id="GO:0046872">
    <property type="term" value="F:metal ion binding"/>
    <property type="evidence" value="ECO:0007669"/>
    <property type="project" value="UniProtKB-KW"/>
</dbReference>
<organism evidence="6 7">
    <name type="scientific">Eragrostis curvula</name>
    <name type="common">weeping love grass</name>
    <dbReference type="NCBI Taxonomy" id="38414"/>
    <lineage>
        <taxon>Eukaryota</taxon>
        <taxon>Viridiplantae</taxon>
        <taxon>Streptophyta</taxon>
        <taxon>Embryophyta</taxon>
        <taxon>Tracheophyta</taxon>
        <taxon>Spermatophyta</taxon>
        <taxon>Magnoliopsida</taxon>
        <taxon>Liliopsida</taxon>
        <taxon>Poales</taxon>
        <taxon>Poaceae</taxon>
        <taxon>PACMAD clade</taxon>
        <taxon>Chloridoideae</taxon>
        <taxon>Eragrostideae</taxon>
        <taxon>Eragrostidinae</taxon>
        <taxon>Eragrostis</taxon>
    </lineage>
</organism>
<keyword evidence="4" id="KW-0460">Magnesium</keyword>
<dbReference type="OrthoDB" id="10267182at2759"/>
<evidence type="ECO:0000256" key="1">
    <source>
        <dbReference type="ARBA" id="ARBA00001946"/>
    </source>
</evidence>
<accession>A0A5J9TCU9</accession>
<dbReference type="SUPFAM" id="SSF56784">
    <property type="entry name" value="HAD-like"/>
    <property type="match status" value="1"/>
</dbReference>
<proteinExistence type="predicted"/>
<keyword evidence="3" id="KW-0378">Hydrolase</keyword>
<comment type="cofactor">
    <cofactor evidence="1">
        <name>Mg(2+)</name>
        <dbReference type="ChEBI" id="CHEBI:18420"/>
    </cofactor>
</comment>
<evidence type="ECO:0000256" key="5">
    <source>
        <dbReference type="SAM" id="MobiDB-lite"/>
    </source>
</evidence>
<sequence length="333" mass="35800">MATSLIASTNTSPTECRSTHPASAGRYLFIPWPSYIVASLVCSDQSTRTMAASNGAPVVVFDFDKTIVDCDSDNWVVDGVGATERFDELLRQLPWNYAIDAMMGELHSQGKTIEDVKATLRTAPLSPHVAAAIKSAHAFGCELRVLSDANAFFIDTILAHHGLAGYFSGTDTNPAHVDAAGRLTIRPYHEFHAAAPGHGCDLPTCPPNMCKGKVMERILQEEEEEASAGKRRRRAVVYLGDGRGDYCPSLKLREGDYVMPRTGYPVCDLLAGSPPGAVRGTIRAWDGFEDLARVLLGIVDAETAHAVAEADVSGVVVAAPIRPECRGARLPHL</sequence>
<dbReference type="Pfam" id="PF06888">
    <property type="entry name" value="Put_Phosphatase"/>
    <property type="match status" value="1"/>
</dbReference>
<gene>
    <name evidence="6" type="ORF">EJB05_42604</name>
</gene>
<comment type="caution">
    <text evidence="6">The sequence shown here is derived from an EMBL/GenBank/DDBJ whole genome shotgun (WGS) entry which is preliminary data.</text>
</comment>
<evidence type="ECO:0000256" key="2">
    <source>
        <dbReference type="ARBA" id="ARBA00022723"/>
    </source>
</evidence>
<dbReference type="GO" id="GO:0016791">
    <property type="term" value="F:phosphatase activity"/>
    <property type="evidence" value="ECO:0007669"/>
    <property type="project" value="InterPro"/>
</dbReference>